<comment type="caution">
    <text evidence="1">The sequence shown here is derived from an EMBL/GenBank/DDBJ whole genome shotgun (WGS) entry which is preliminary data.</text>
</comment>
<dbReference type="AlphaFoldDB" id="A0A8T0BNB4"/>
<protein>
    <submittedName>
        <fullName evidence="1">Uncharacterized protein</fullName>
    </submittedName>
</protein>
<gene>
    <name evidence="1" type="ORF">HF521_020114</name>
</gene>
<accession>A0A8T0BNB4</accession>
<proteinExistence type="predicted"/>
<dbReference type="Proteomes" id="UP000606274">
    <property type="component" value="Unassembled WGS sequence"/>
</dbReference>
<evidence type="ECO:0000313" key="2">
    <source>
        <dbReference type="Proteomes" id="UP000606274"/>
    </source>
</evidence>
<evidence type="ECO:0000313" key="1">
    <source>
        <dbReference type="EMBL" id="KAF7706860.1"/>
    </source>
</evidence>
<name>A0A8T0BNB4_SILME</name>
<sequence>MGSTVGTVTVDNETDYTWTICIESKKDTLKGHDTYKQDFVTYVWSSYKKPDLKLKQGKHAVDYCSDKPELSSSFNTKDKTCFIIKMSKDDNSIILCLCKDGKETTVSTHPTKG</sequence>
<organism evidence="1 2">
    <name type="scientific">Silurus meridionalis</name>
    <name type="common">Southern catfish</name>
    <name type="synonym">Silurus soldatovi meridionalis</name>
    <dbReference type="NCBI Taxonomy" id="175797"/>
    <lineage>
        <taxon>Eukaryota</taxon>
        <taxon>Metazoa</taxon>
        <taxon>Chordata</taxon>
        <taxon>Craniata</taxon>
        <taxon>Vertebrata</taxon>
        <taxon>Euteleostomi</taxon>
        <taxon>Actinopterygii</taxon>
        <taxon>Neopterygii</taxon>
        <taxon>Teleostei</taxon>
        <taxon>Ostariophysi</taxon>
        <taxon>Siluriformes</taxon>
        <taxon>Siluridae</taxon>
        <taxon>Silurus</taxon>
    </lineage>
</organism>
<reference evidence="1" key="1">
    <citation type="submission" date="2020-08" db="EMBL/GenBank/DDBJ databases">
        <title>Chromosome-level assembly of Southern catfish (Silurus meridionalis) provides insights into visual adaptation to the nocturnal and benthic lifestyles.</title>
        <authorList>
            <person name="Zhang Y."/>
            <person name="Wang D."/>
            <person name="Peng Z."/>
        </authorList>
    </citation>
    <scope>NUCLEOTIDE SEQUENCE</scope>
    <source>
        <strain evidence="1">SWU-2019-XX</strain>
        <tissue evidence="1">Muscle</tissue>
    </source>
</reference>
<dbReference type="EMBL" id="JABFDY010000006">
    <property type="protein sequence ID" value="KAF7706860.1"/>
    <property type="molecule type" value="Genomic_DNA"/>
</dbReference>
<keyword evidence="2" id="KW-1185">Reference proteome</keyword>